<keyword evidence="4 11" id="KW-0547">Nucleotide-binding</keyword>
<evidence type="ECO:0000256" key="6">
    <source>
        <dbReference type="ARBA" id="ARBA00022806"/>
    </source>
</evidence>
<keyword evidence="7 11" id="KW-0067">ATP-binding</keyword>
<evidence type="ECO:0000313" key="15">
    <source>
        <dbReference type="Proteomes" id="UP001527925"/>
    </source>
</evidence>
<organism evidence="14 15">
    <name type="scientific">Polyrhizophydium stewartii</name>
    <dbReference type="NCBI Taxonomy" id="2732419"/>
    <lineage>
        <taxon>Eukaryota</taxon>
        <taxon>Fungi</taxon>
        <taxon>Fungi incertae sedis</taxon>
        <taxon>Chytridiomycota</taxon>
        <taxon>Chytridiomycota incertae sedis</taxon>
        <taxon>Chytridiomycetes</taxon>
        <taxon>Rhizophydiales</taxon>
        <taxon>Rhizophydiales incertae sedis</taxon>
        <taxon>Polyrhizophydium</taxon>
    </lineage>
</organism>
<dbReference type="CDD" id="cd17756">
    <property type="entry name" value="MCM5"/>
    <property type="match status" value="1"/>
</dbReference>
<dbReference type="Gene3D" id="3.40.50.300">
    <property type="entry name" value="P-loop containing nucleotide triphosphate hydrolases"/>
    <property type="match status" value="1"/>
</dbReference>
<evidence type="ECO:0000256" key="2">
    <source>
        <dbReference type="ARBA" id="ARBA00008010"/>
    </source>
</evidence>
<reference evidence="14 15" key="1">
    <citation type="submission" date="2023-09" db="EMBL/GenBank/DDBJ databases">
        <title>Pangenome analysis of Batrachochytrium dendrobatidis and related Chytrids.</title>
        <authorList>
            <person name="Yacoub M.N."/>
            <person name="Stajich J.E."/>
            <person name="James T.Y."/>
        </authorList>
    </citation>
    <scope>NUCLEOTIDE SEQUENCE [LARGE SCALE GENOMIC DNA]</scope>
    <source>
        <strain evidence="14 15">JEL0888</strain>
    </source>
</reference>
<evidence type="ECO:0000256" key="12">
    <source>
        <dbReference type="RuleBase" id="RU368063"/>
    </source>
</evidence>
<evidence type="ECO:0000256" key="7">
    <source>
        <dbReference type="ARBA" id="ARBA00022840"/>
    </source>
</evidence>
<proteinExistence type="inferred from homology"/>
<dbReference type="PANTHER" id="PTHR11630:SF42">
    <property type="entry name" value="DNA REPLICATION LICENSING FACTOR MCM5"/>
    <property type="match status" value="1"/>
</dbReference>
<dbReference type="Pfam" id="PF17207">
    <property type="entry name" value="MCM_OB"/>
    <property type="match status" value="1"/>
</dbReference>
<comment type="subcellular location">
    <subcellularLocation>
        <location evidence="1 12">Nucleus</location>
    </subcellularLocation>
</comment>
<dbReference type="Pfam" id="PF00493">
    <property type="entry name" value="MCM"/>
    <property type="match status" value="1"/>
</dbReference>
<dbReference type="InterPro" id="IPR041562">
    <property type="entry name" value="MCM_lid"/>
</dbReference>
<dbReference type="SUPFAM" id="SSF52540">
    <property type="entry name" value="P-loop containing nucleoside triphosphate hydrolases"/>
    <property type="match status" value="1"/>
</dbReference>
<dbReference type="Pfam" id="PF21933">
    <property type="entry name" value="MCM5_C"/>
    <property type="match status" value="1"/>
</dbReference>
<dbReference type="SUPFAM" id="SSF50249">
    <property type="entry name" value="Nucleic acid-binding proteins"/>
    <property type="match status" value="1"/>
</dbReference>
<evidence type="ECO:0000256" key="4">
    <source>
        <dbReference type="ARBA" id="ARBA00022741"/>
    </source>
</evidence>
<dbReference type="PROSITE" id="PS50051">
    <property type="entry name" value="MCM_2"/>
    <property type="match status" value="1"/>
</dbReference>
<dbReference type="PRINTS" id="PR01657">
    <property type="entry name" value="MCMFAMILY"/>
</dbReference>
<dbReference type="EMBL" id="JADGIZ020000003">
    <property type="protein sequence ID" value="KAL2919540.1"/>
    <property type="molecule type" value="Genomic_DNA"/>
</dbReference>
<keyword evidence="15" id="KW-1185">Reference proteome</keyword>
<protein>
    <recommendedName>
        <fullName evidence="12">DNA replication licensing factor MCM5</fullName>
        <ecNumber evidence="12">3.6.4.12</ecNumber>
    </recommendedName>
</protein>
<dbReference type="InterPro" id="IPR054125">
    <property type="entry name" value="MCM5_C"/>
</dbReference>
<keyword evidence="8 11" id="KW-0238">DNA-binding</keyword>
<dbReference type="InterPro" id="IPR031327">
    <property type="entry name" value="MCM"/>
</dbReference>
<evidence type="ECO:0000256" key="9">
    <source>
        <dbReference type="ARBA" id="ARBA00023242"/>
    </source>
</evidence>
<keyword evidence="6 12" id="KW-0347">Helicase</keyword>
<comment type="catalytic activity">
    <reaction evidence="12">
        <text>ATP + H2O = ADP + phosphate + H(+)</text>
        <dbReference type="Rhea" id="RHEA:13065"/>
        <dbReference type="ChEBI" id="CHEBI:15377"/>
        <dbReference type="ChEBI" id="CHEBI:15378"/>
        <dbReference type="ChEBI" id="CHEBI:30616"/>
        <dbReference type="ChEBI" id="CHEBI:43474"/>
        <dbReference type="ChEBI" id="CHEBI:456216"/>
        <dbReference type="EC" id="3.6.4.12"/>
    </reaction>
</comment>
<name>A0ABR4NJ41_9FUNG</name>
<dbReference type="InterPro" id="IPR027925">
    <property type="entry name" value="MCM_N"/>
</dbReference>
<keyword evidence="9 12" id="KW-0539">Nucleus</keyword>
<evidence type="ECO:0000256" key="11">
    <source>
        <dbReference type="RuleBase" id="RU004070"/>
    </source>
</evidence>
<keyword evidence="5 12" id="KW-0378">Hydrolase</keyword>
<evidence type="ECO:0000256" key="1">
    <source>
        <dbReference type="ARBA" id="ARBA00004123"/>
    </source>
</evidence>
<keyword evidence="3 12" id="KW-0235">DNA replication</keyword>
<evidence type="ECO:0000256" key="5">
    <source>
        <dbReference type="ARBA" id="ARBA00022801"/>
    </source>
</evidence>
<sequence>MADLSGGWDAGRVTSTAVYPTEQRANSHVVVERRFLEFLRSFRIDNVFLYRDQLQKNLLLRERFIEVDMAHLLSCDEDLASNIKERPKEYLALFEKAAAELALQLNLIDAATVALPFQVMVISRSNPISIRELDTPLISKLVRVPGIIISAQNLQSKATMLHIMCRSCRHVKHLQINSGLAGVRLPRACDSTPDPTSNKPKCPIDPYVIVHDKSKFIDQQVLKLQELPGMVPVGELPRHLLMTVDRHLAGKVMPGMRVTATGIFTIFDQQAGSRKAGGGGGRGAAAVALRTPYLQVVALQVDPDGNNNAARTFTAEEEEEFLGMSRRPNLYAEFTSSIAPQIYGSEDIKKAIACLLFGGSKKMLPDGMRLRGDVNVLLLGDPGTAKSQMLKFVQKVAPIAVYTSGKGSSAAGLTASVIRDPSTRDFRLEAGAMVLADGGVVCIDEFDKMREEDRVAIHEAMEQQTISIAKAGITTILNSRTSVLAAANPVFGRYDDMKSPGDNIDFQTTILSRFDLIFIVRDEHDVERDREIARHVVNVHQNVRQADVREGEFDIQKMRSYISYCKNKCAPRMSAQAAEKLSSHFVEMRQKVRALDAGAGSAKSKTAIPITIRQLEAIIRITESLAKMTLSNVATERHVDEAIRLFNHSTMSAIQSSVEVEGMSRGELAEEVERVVDHIRRRFAVGSSMLERHLKQELTNQGFSASSVDKAIFRLTHKEVLVYEERREKVRRVRN</sequence>
<evidence type="ECO:0000256" key="8">
    <source>
        <dbReference type="ARBA" id="ARBA00023125"/>
    </source>
</evidence>
<dbReference type="GO" id="GO:0003678">
    <property type="term" value="F:DNA helicase activity"/>
    <property type="evidence" value="ECO:0007669"/>
    <property type="project" value="UniProtKB-EC"/>
</dbReference>
<gene>
    <name evidence="14" type="primary">MCM5</name>
    <name evidence="14" type="ORF">HK105_201187</name>
</gene>
<dbReference type="Pfam" id="PF17855">
    <property type="entry name" value="MCM_lid"/>
    <property type="match status" value="1"/>
</dbReference>
<keyword evidence="10 12" id="KW-0131">Cell cycle</keyword>
<feature type="domain" description="MCM C-terminal AAA(+) ATPase" evidence="13">
    <location>
        <begin position="330"/>
        <end position="536"/>
    </location>
</feature>
<dbReference type="EC" id="3.6.4.12" evidence="12"/>
<evidence type="ECO:0000313" key="14">
    <source>
        <dbReference type="EMBL" id="KAL2919540.1"/>
    </source>
</evidence>
<evidence type="ECO:0000256" key="3">
    <source>
        <dbReference type="ARBA" id="ARBA00022705"/>
    </source>
</evidence>
<dbReference type="PANTHER" id="PTHR11630">
    <property type="entry name" value="DNA REPLICATION LICENSING FACTOR MCM FAMILY MEMBER"/>
    <property type="match status" value="1"/>
</dbReference>
<dbReference type="Pfam" id="PF14551">
    <property type="entry name" value="MCM_N"/>
    <property type="match status" value="1"/>
</dbReference>
<dbReference type="PROSITE" id="PS00847">
    <property type="entry name" value="MCM_1"/>
    <property type="match status" value="1"/>
</dbReference>
<dbReference type="InterPro" id="IPR027417">
    <property type="entry name" value="P-loop_NTPase"/>
</dbReference>
<dbReference type="GO" id="GO:0016787">
    <property type="term" value="F:hydrolase activity"/>
    <property type="evidence" value="ECO:0007669"/>
    <property type="project" value="UniProtKB-KW"/>
</dbReference>
<dbReference type="InterPro" id="IPR008048">
    <property type="entry name" value="MCM5"/>
</dbReference>
<dbReference type="PRINTS" id="PR01661">
    <property type="entry name" value="MCMPROTEIN5"/>
</dbReference>
<dbReference type="Proteomes" id="UP001527925">
    <property type="component" value="Unassembled WGS sequence"/>
</dbReference>
<comment type="function">
    <text evidence="12">Acts as component of the MCM2-7 complex (MCM complex) which is the replicative helicase essential for 'once per cell cycle' DNA replication initiation and elongation in eukaryotic cells. The active ATPase sites in the MCM2-7 ring are formed through the interaction surfaces of two neighboring subunits such that a critical structure of a conserved arginine finger motif is provided in trans relative to the ATP-binding site of the Walker A box of the adjacent subunit. The six ATPase active sites, however, are likely to contribute differentially to the complex helicase activity.</text>
</comment>
<dbReference type="InterPro" id="IPR001208">
    <property type="entry name" value="MCM_dom"/>
</dbReference>
<comment type="caution">
    <text evidence="14">The sequence shown here is derived from an EMBL/GenBank/DDBJ whole genome shotgun (WGS) entry which is preliminary data.</text>
</comment>
<evidence type="ECO:0000256" key="10">
    <source>
        <dbReference type="ARBA" id="ARBA00023306"/>
    </source>
</evidence>
<dbReference type="InterPro" id="IPR018525">
    <property type="entry name" value="MCM_CS"/>
</dbReference>
<dbReference type="Gene3D" id="2.40.50.140">
    <property type="entry name" value="Nucleic acid-binding proteins"/>
    <property type="match status" value="1"/>
</dbReference>
<dbReference type="InterPro" id="IPR012340">
    <property type="entry name" value="NA-bd_OB-fold"/>
</dbReference>
<dbReference type="Gene3D" id="3.30.1640.10">
    <property type="entry name" value="mini-chromosome maintenance (MCM) complex, chain A, domain 1"/>
    <property type="match status" value="1"/>
</dbReference>
<dbReference type="Gene3D" id="2.20.28.10">
    <property type="match status" value="1"/>
</dbReference>
<dbReference type="InterPro" id="IPR033762">
    <property type="entry name" value="MCM_OB"/>
</dbReference>
<dbReference type="SMART" id="SM00350">
    <property type="entry name" value="MCM"/>
    <property type="match status" value="1"/>
</dbReference>
<accession>A0ABR4NJ41</accession>
<evidence type="ECO:0000259" key="13">
    <source>
        <dbReference type="PROSITE" id="PS50051"/>
    </source>
</evidence>
<comment type="similarity">
    <text evidence="2 11">Belongs to the MCM family.</text>
</comment>
<comment type="subunit">
    <text evidence="12">Component of the MCM2-7 complex.</text>
</comment>